<keyword evidence="3 7" id="KW-0812">Transmembrane</keyword>
<dbReference type="InterPro" id="IPR025857">
    <property type="entry name" value="MacB_PCD"/>
</dbReference>
<comment type="caution">
    <text evidence="10">The sequence shown here is derived from an EMBL/GenBank/DDBJ whole genome shotgun (WGS) entry which is preliminary data.</text>
</comment>
<dbReference type="Pfam" id="PF12704">
    <property type="entry name" value="MacB_PCD"/>
    <property type="match status" value="1"/>
</dbReference>
<dbReference type="PANTHER" id="PTHR30572:SF4">
    <property type="entry name" value="ABC TRANSPORTER PERMEASE YTRF"/>
    <property type="match status" value="1"/>
</dbReference>
<proteinExistence type="inferred from homology"/>
<keyword evidence="11" id="KW-1185">Reference proteome</keyword>
<reference evidence="10 11" key="1">
    <citation type="submission" date="2014-03" db="EMBL/GenBank/DDBJ databases">
        <title>Draft Genome of Photorhabdus luminescens BA1, an Egyptian Isolate.</title>
        <authorList>
            <person name="Ghazal S."/>
            <person name="Hurst S.G.IV."/>
            <person name="Morris K."/>
            <person name="Thomas K."/>
            <person name="Tisa L.S."/>
        </authorList>
    </citation>
    <scope>NUCLEOTIDE SEQUENCE [LARGE SCALE GENOMIC DNA]</scope>
    <source>
        <strain evidence="10 11">BA1</strain>
    </source>
</reference>
<dbReference type="GO" id="GO:0022857">
    <property type="term" value="F:transmembrane transporter activity"/>
    <property type="evidence" value="ECO:0007669"/>
    <property type="project" value="TreeGrafter"/>
</dbReference>
<evidence type="ECO:0000256" key="4">
    <source>
        <dbReference type="ARBA" id="ARBA00022989"/>
    </source>
</evidence>
<evidence type="ECO:0000256" key="2">
    <source>
        <dbReference type="ARBA" id="ARBA00022475"/>
    </source>
</evidence>
<name>A0A022PJV9_9GAMM</name>
<evidence type="ECO:0000256" key="6">
    <source>
        <dbReference type="ARBA" id="ARBA00038076"/>
    </source>
</evidence>
<dbReference type="InterPro" id="IPR050250">
    <property type="entry name" value="Macrolide_Exporter_MacB"/>
</dbReference>
<accession>A0A022PJV9</accession>
<dbReference type="AlphaFoldDB" id="A0A022PJV9"/>
<evidence type="ECO:0000256" key="3">
    <source>
        <dbReference type="ARBA" id="ARBA00022692"/>
    </source>
</evidence>
<keyword evidence="4 7" id="KW-1133">Transmembrane helix</keyword>
<evidence type="ECO:0000259" key="9">
    <source>
        <dbReference type="Pfam" id="PF12704"/>
    </source>
</evidence>
<evidence type="ECO:0000259" key="8">
    <source>
        <dbReference type="Pfam" id="PF02687"/>
    </source>
</evidence>
<dbReference type="EMBL" id="JFGV01000038">
    <property type="protein sequence ID" value="EYU14805.1"/>
    <property type="molecule type" value="Genomic_DNA"/>
</dbReference>
<sequence length="409" mass="44838">MSMSKITLKFNAYLTVILFNLKMAARSLTAHKTRVFLTLLCIAIGVASIVIMQAIGTETKHHIVKMVSSMGSNIISVKYKGQKNGAFDSHNNYLTQEDITSLADNPHISHSTLFYTASGTIVSPQGSADVQLIGANADIAIIRNLVIDRGRFYTPQDDAALANVVVLGASLAERLFPQKETAFAQNIKINDISMQVIGILTQKGEGMDAGVDDAAFLPSNSYLVRLFGHTPPSGMVLKAKDATHIEPVKYAVEQRLSRFKHQQSYEIRNTTELLKTLHETQSKINLFLLSISSVTLFVAGVSVMNTILISVRERRREIGIRLAVGASYSDIFYQFLTEAFLISLLGTLLGLLFSFIGFRILLLFDIAVGFSLYSFLLASFAACFITVVFGVYPSHRAAASAPIEGIREL</sequence>
<dbReference type="PATRIC" id="fig|1393736.3.peg.2706"/>
<feature type="transmembrane region" description="Helical" evidence="7">
    <location>
        <begin position="370"/>
        <end position="392"/>
    </location>
</feature>
<feature type="transmembrane region" description="Helical" evidence="7">
    <location>
        <begin position="35"/>
        <end position="56"/>
    </location>
</feature>
<dbReference type="InterPro" id="IPR003838">
    <property type="entry name" value="ABC3_permease_C"/>
</dbReference>
<dbReference type="GO" id="GO:0005886">
    <property type="term" value="C:plasma membrane"/>
    <property type="evidence" value="ECO:0007669"/>
    <property type="project" value="UniProtKB-SubCell"/>
</dbReference>
<comment type="similarity">
    <text evidence="6">Belongs to the ABC-4 integral membrane protein family.</text>
</comment>
<feature type="transmembrane region" description="Helical" evidence="7">
    <location>
        <begin position="339"/>
        <end position="364"/>
    </location>
</feature>
<protein>
    <submittedName>
        <fullName evidence="10">ABC-type antimicrobial peptide transport system, permease component</fullName>
    </submittedName>
</protein>
<feature type="transmembrane region" description="Helical" evidence="7">
    <location>
        <begin position="286"/>
        <end position="311"/>
    </location>
</feature>
<keyword evidence="5 7" id="KW-0472">Membrane</keyword>
<evidence type="ECO:0000256" key="5">
    <source>
        <dbReference type="ARBA" id="ARBA00023136"/>
    </source>
</evidence>
<evidence type="ECO:0000313" key="10">
    <source>
        <dbReference type="EMBL" id="EYU14805.1"/>
    </source>
</evidence>
<comment type="subcellular location">
    <subcellularLocation>
        <location evidence="1">Cell membrane</location>
        <topology evidence="1">Multi-pass membrane protein</topology>
    </subcellularLocation>
</comment>
<gene>
    <name evidence="10" type="ORF">BA1DRAFT_02644</name>
</gene>
<feature type="domain" description="ABC3 transporter permease C-terminal" evidence="8">
    <location>
        <begin position="290"/>
        <end position="399"/>
    </location>
</feature>
<organism evidence="10 11">
    <name type="scientific">Photorhabdus aegyptia</name>
    <dbReference type="NCBI Taxonomy" id="2805098"/>
    <lineage>
        <taxon>Bacteria</taxon>
        <taxon>Pseudomonadati</taxon>
        <taxon>Pseudomonadota</taxon>
        <taxon>Gammaproteobacteria</taxon>
        <taxon>Enterobacterales</taxon>
        <taxon>Morganellaceae</taxon>
        <taxon>Photorhabdus</taxon>
    </lineage>
</organism>
<dbReference type="Pfam" id="PF02687">
    <property type="entry name" value="FtsX"/>
    <property type="match status" value="1"/>
</dbReference>
<evidence type="ECO:0000256" key="7">
    <source>
        <dbReference type="SAM" id="Phobius"/>
    </source>
</evidence>
<dbReference type="Proteomes" id="UP000023464">
    <property type="component" value="Unassembled WGS sequence"/>
</dbReference>
<feature type="domain" description="MacB-like periplasmic core" evidence="9">
    <location>
        <begin position="36"/>
        <end position="254"/>
    </location>
</feature>
<dbReference type="PANTHER" id="PTHR30572">
    <property type="entry name" value="MEMBRANE COMPONENT OF TRANSPORTER-RELATED"/>
    <property type="match status" value="1"/>
</dbReference>
<evidence type="ECO:0000256" key="1">
    <source>
        <dbReference type="ARBA" id="ARBA00004651"/>
    </source>
</evidence>
<keyword evidence="2" id="KW-1003">Cell membrane</keyword>
<evidence type="ECO:0000313" key="11">
    <source>
        <dbReference type="Proteomes" id="UP000023464"/>
    </source>
</evidence>